<sequence length="643" mass="70246">MSRRKSQHLPYHDAGTSSSTLHMSNNSQDTLLASTLNLREAPNGSSFQSSGTLRILSPILHLGLVGIHLMLLAVWRTELEHRWTFSLEHQKIVSFLITAITTGFATVYCAVLVLITQTLSMRRSLHINQTLTSTHDNTAAWAGFGSAFTQLWNQKTISASRFGVISVFAYLGNIAILHITMAGLLSLESFDSTRTVPVITRGLPALDWSNVNSSDSGARYNLWERTLGHAKISLSSLPLVLGSNTTMGLRNGTLYDVPEPNEGIGNITVNATGFNITCRYATEAALISSAYVEDGVWRYKEDNSTMIELQPVAPGLMAASQSIPTWNYTLLYSAIPIVDSNGVFSSSISNFTHLLACSQALVRQTVTLDAKSREFLEVVPSIEKHVSNWSASEPSWIVPSMFPDNLLLVGDLSLVNLWPAFYQLMPQTGVALSFSKNPQLASLADIYLSRTLDLATPHEHFKAPENFSLHDVENILSTIIAAMFWTVGNITPLPQWSGEQTAPDALEDSDGVDIMIFSNGTVDTSEPIRLLQGNNIVSEVQVKARLDLSIVAIGFGLVSSIALAALSLPSLRSHRPAEGGNDIPIHGTGILHTIWLFRNHPELDALLEQIEDPTDRNLREAGMVQTRLAGSGFCGRKSLPSRE</sequence>
<feature type="transmembrane region" description="Helical" evidence="2">
    <location>
        <begin position="95"/>
        <end position="115"/>
    </location>
</feature>
<evidence type="ECO:0000256" key="1">
    <source>
        <dbReference type="SAM" id="MobiDB-lite"/>
    </source>
</evidence>
<protein>
    <submittedName>
        <fullName evidence="3">Uncharacterized protein</fullName>
    </submittedName>
</protein>
<reference evidence="3" key="1">
    <citation type="submission" date="2023-03" db="EMBL/GenBank/DDBJ databases">
        <title>Massive genome expansion in bonnet fungi (Mycena s.s.) driven by repeated elements and novel gene families across ecological guilds.</title>
        <authorList>
            <consortium name="Lawrence Berkeley National Laboratory"/>
            <person name="Harder C.B."/>
            <person name="Miyauchi S."/>
            <person name="Viragh M."/>
            <person name="Kuo A."/>
            <person name="Thoen E."/>
            <person name="Andreopoulos B."/>
            <person name="Lu D."/>
            <person name="Skrede I."/>
            <person name="Drula E."/>
            <person name="Henrissat B."/>
            <person name="Morin E."/>
            <person name="Kohler A."/>
            <person name="Barry K."/>
            <person name="LaButti K."/>
            <person name="Morin E."/>
            <person name="Salamov A."/>
            <person name="Lipzen A."/>
            <person name="Mereny Z."/>
            <person name="Hegedus B."/>
            <person name="Baldrian P."/>
            <person name="Stursova M."/>
            <person name="Weitz H."/>
            <person name="Taylor A."/>
            <person name="Grigoriev I.V."/>
            <person name="Nagy L.G."/>
            <person name="Martin F."/>
            <person name="Kauserud H."/>
        </authorList>
    </citation>
    <scope>NUCLEOTIDE SEQUENCE</scope>
    <source>
        <strain evidence="3">CBHHK182m</strain>
    </source>
</reference>
<feature type="transmembrane region" description="Helical" evidence="2">
    <location>
        <begin position="55"/>
        <end position="75"/>
    </location>
</feature>
<gene>
    <name evidence="3" type="ORF">B0H16DRAFT_1510342</name>
</gene>
<name>A0AAD7K1P4_9AGAR</name>
<keyword evidence="2" id="KW-1133">Transmembrane helix</keyword>
<dbReference type="EMBL" id="JARKIB010000012">
    <property type="protein sequence ID" value="KAJ7773895.1"/>
    <property type="molecule type" value="Genomic_DNA"/>
</dbReference>
<comment type="caution">
    <text evidence="3">The sequence shown here is derived from an EMBL/GenBank/DDBJ whole genome shotgun (WGS) entry which is preliminary data.</text>
</comment>
<accession>A0AAD7K1P4</accession>
<organism evidence="3 4">
    <name type="scientific">Mycena metata</name>
    <dbReference type="NCBI Taxonomy" id="1033252"/>
    <lineage>
        <taxon>Eukaryota</taxon>
        <taxon>Fungi</taxon>
        <taxon>Dikarya</taxon>
        <taxon>Basidiomycota</taxon>
        <taxon>Agaricomycotina</taxon>
        <taxon>Agaricomycetes</taxon>
        <taxon>Agaricomycetidae</taxon>
        <taxon>Agaricales</taxon>
        <taxon>Marasmiineae</taxon>
        <taxon>Mycenaceae</taxon>
        <taxon>Mycena</taxon>
    </lineage>
</organism>
<evidence type="ECO:0000256" key="2">
    <source>
        <dbReference type="SAM" id="Phobius"/>
    </source>
</evidence>
<evidence type="ECO:0000313" key="4">
    <source>
        <dbReference type="Proteomes" id="UP001215598"/>
    </source>
</evidence>
<feature type="compositionally biased region" description="Polar residues" evidence="1">
    <location>
        <begin position="15"/>
        <end position="24"/>
    </location>
</feature>
<evidence type="ECO:0000313" key="3">
    <source>
        <dbReference type="EMBL" id="KAJ7773895.1"/>
    </source>
</evidence>
<keyword evidence="2" id="KW-0812">Transmembrane</keyword>
<keyword evidence="4" id="KW-1185">Reference proteome</keyword>
<dbReference type="Proteomes" id="UP001215598">
    <property type="component" value="Unassembled WGS sequence"/>
</dbReference>
<feature type="region of interest" description="Disordered" evidence="1">
    <location>
        <begin position="1"/>
        <end position="24"/>
    </location>
</feature>
<keyword evidence="2" id="KW-0472">Membrane</keyword>
<dbReference type="AlphaFoldDB" id="A0AAD7K1P4"/>
<proteinExistence type="predicted"/>
<feature type="transmembrane region" description="Helical" evidence="2">
    <location>
        <begin position="162"/>
        <end position="185"/>
    </location>
</feature>